<evidence type="ECO:0000313" key="9">
    <source>
        <dbReference type="Proteomes" id="UP001596527"/>
    </source>
</evidence>
<comment type="similarity">
    <text evidence="1">Belongs to the ATP-dependent AMP-binding enzyme family.</text>
</comment>
<protein>
    <recommendedName>
        <fullName evidence="5">Acyl-CoA synthetase</fullName>
    </recommendedName>
</protein>
<dbReference type="Proteomes" id="UP001596527">
    <property type="component" value="Unassembled WGS sequence"/>
</dbReference>
<proteinExistence type="inferred from homology"/>
<dbReference type="PROSITE" id="PS00455">
    <property type="entry name" value="AMP_BINDING"/>
    <property type="match status" value="1"/>
</dbReference>
<dbReference type="Pfam" id="PF00501">
    <property type="entry name" value="AMP-binding"/>
    <property type="match status" value="1"/>
</dbReference>
<dbReference type="EMBL" id="JBHTEF010000001">
    <property type="protein sequence ID" value="MFC7580110.1"/>
    <property type="molecule type" value="Genomic_DNA"/>
</dbReference>
<evidence type="ECO:0000256" key="4">
    <source>
        <dbReference type="ARBA" id="ARBA00023098"/>
    </source>
</evidence>
<keyword evidence="4" id="KW-0443">Lipid metabolism</keyword>
<organism evidence="8 9">
    <name type="scientific">Schaalia naturae</name>
    <dbReference type="NCBI Taxonomy" id="635203"/>
    <lineage>
        <taxon>Bacteria</taxon>
        <taxon>Bacillati</taxon>
        <taxon>Actinomycetota</taxon>
        <taxon>Actinomycetes</taxon>
        <taxon>Actinomycetales</taxon>
        <taxon>Actinomycetaceae</taxon>
        <taxon>Schaalia</taxon>
    </lineage>
</organism>
<dbReference type="InterPro" id="IPR020845">
    <property type="entry name" value="AMP-binding_CS"/>
</dbReference>
<dbReference type="InterPro" id="IPR000873">
    <property type="entry name" value="AMP-dep_synth/lig_dom"/>
</dbReference>
<gene>
    <name evidence="8" type="ORF">ACFQWG_02595</name>
</gene>
<feature type="domain" description="AMP-dependent synthetase/ligase" evidence="7">
    <location>
        <begin position="94"/>
        <end position="490"/>
    </location>
</feature>
<evidence type="ECO:0000256" key="3">
    <source>
        <dbReference type="ARBA" id="ARBA00022832"/>
    </source>
</evidence>
<accession>A0ABW2SJS7</accession>
<feature type="region of interest" description="Disordered" evidence="6">
    <location>
        <begin position="1"/>
        <end position="37"/>
    </location>
</feature>
<sequence>MTAPSPQQKKGPGRTPGRGPGRGQAEPATAMPAPLGVEEATAGAPVPLDSPSFLRDTVAGRREGSPVWLGPDLVTVEETTTIPYLLQRRIQRSARRALIEVKSGMGDTWTALSASQFYDQVQDVAAGLIGMGLEFGDAVAIMSRTRYEWTLLDYACWYAGLVPVPIYETSSLEQARFILSDADVKLAVAETMTMSELVRAAGSDRPGLRVLSLDQEAIHTIKDAAVGITRAQVGARTDRLRASDVATIVYTSGTTGRPKGTVISHGNFAEGIVNALRWMPEVNASPNSRFLLFLPLAHVFARFIEVFQLSGEGVLGHVSDTKNLLPDLHAFRPTFVFVVPRVLEKVYNSADAQQGAGFKQKMFRWAANVAVQYSKAQDTAEGPSAALRAQHAVADRLVFSKIRALVGGNLEFFICGGAPLSERLARFYTGLGLTVLEGYGLTETVGPISVSTPSLNKIGTVGSLLPKASAVVSDDGEILVKGPMVFQRYHNDPDATSAAFTEDGWFRTGDLGSVDEDGYIHVTGRLKELIVTAGGKNVSPAAVEDDLTSHPLISQIVVVGDKRPFIAALVTLDAEMLPVWLRNHGLPQMSVAEAASNIEVLNSLQRAIDRANKHVSRAESIRKFTVLTTDFTEANGLLTPSLKVKRGAVLARYKDVIDDIYGGPVPEAGH</sequence>
<keyword evidence="3" id="KW-0276">Fatty acid metabolism</keyword>
<dbReference type="RefSeq" id="WP_380971822.1">
    <property type="nucleotide sequence ID" value="NZ_JBHTEF010000001.1"/>
</dbReference>
<dbReference type="CDD" id="cd05907">
    <property type="entry name" value="VL_LC_FACS_like"/>
    <property type="match status" value="1"/>
</dbReference>
<dbReference type="InterPro" id="IPR042099">
    <property type="entry name" value="ANL_N_sf"/>
</dbReference>
<evidence type="ECO:0000259" key="7">
    <source>
        <dbReference type="Pfam" id="PF00501"/>
    </source>
</evidence>
<keyword evidence="9" id="KW-1185">Reference proteome</keyword>
<keyword evidence="2" id="KW-0436">Ligase</keyword>
<dbReference type="SUPFAM" id="SSF56801">
    <property type="entry name" value="Acetyl-CoA synthetase-like"/>
    <property type="match status" value="1"/>
</dbReference>
<reference evidence="9" key="1">
    <citation type="journal article" date="2019" name="Int. J. Syst. Evol. Microbiol.">
        <title>The Global Catalogue of Microorganisms (GCM) 10K type strain sequencing project: providing services to taxonomists for standard genome sequencing and annotation.</title>
        <authorList>
            <consortium name="The Broad Institute Genomics Platform"/>
            <consortium name="The Broad Institute Genome Sequencing Center for Infectious Disease"/>
            <person name="Wu L."/>
            <person name="Ma J."/>
        </authorList>
    </citation>
    <scope>NUCLEOTIDE SEQUENCE [LARGE SCALE GENOMIC DNA]</scope>
    <source>
        <strain evidence="9">CCUG 56698</strain>
    </source>
</reference>
<evidence type="ECO:0000256" key="1">
    <source>
        <dbReference type="ARBA" id="ARBA00006432"/>
    </source>
</evidence>
<evidence type="ECO:0000313" key="8">
    <source>
        <dbReference type="EMBL" id="MFC7580110.1"/>
    </source>
</evidence>
<dbReference type="Pfam" id="PF23562">
    <property type="entry name" value="AMP-binding_C_3"/>
    <property type="match status" value="1"/>
</dbReference>
<evidence type="ECO:0000256" key="5">
    <source>
        <dbReference type="ARBA" id="ARBA00032875"/>
    </source>
</evidence>
<comment type="caution">
    <text evidence="8">The sequence shown here is derived from an EMBL/GenBank/DDBJ whole genome shotgun (WGS) entry which is preliminary data.</text>
</comment>
<evidence type="ECO:0000256" key="2">
    <source>
        <dbReference type="ARBA" id="ARBA00022598"/>
    </source>
</evidence>
<dbReference type="Gene3D" id="3.40.50.12780">
    <property type="entry name" value="N-terminal domain of ligase-like"/>
    <property type="match status" value="1"/>
</dbReference>
<dbReference type="PANTHER" id="PTHR43272">
    <property type="entry name" value="LONG-CHAIN-FATTY-ACID--COA LIGASE"/>
    <property type="match status" value="1"/>
</dbReference>
<dbReference type="PANTHER" id="PTHR43272:SF32">
    <property type="entry name" value="AMP-DEPENDENT SYNTHETASE_LIGASE DOMAIN-CONTAINING PROTEIN"/>
    <property type="match status" value="1"/>
</dbReference>
<evidence type="ECO:0000256" key="6">
    <source>
        <dbReference type="SAM" id="MobiDB-lite"/>
    </source>
</evidence>
<name>A0ABW2SJS7_9ACTO</name>